<sequence>MALLCKVPLRWLYARGIGLTRQVLSTKCSAAKQRNLSENSLASQLPAVISALILLPVRREIVVPATGMPVSKAGFLADNPTVNVR</sequence>
<dbReference type="AlphaFoldDB" id="A0A3G9GMR0"/>
<reference evidence="1 2" key="2">
    <citation type="journal article" date="2017" name="Genome Announc.">
        <title>Draft genome sequence of Aquitalea magnusonii strain H3, a plant growth-promoting bacterium of duckweed Lemna minor.</title>
        <authorList>
            <person name="Ishizawa H."/>
            <person name="Kuroda M."/>
            <person name="Ike M."/>
        </authorList>
    </citation>
    <scope>NUCLEOTIDE SEQUENCE [LARGE SCALE GENOMIC DNA]</scope>
    <source>
        <strain evidence="1 2">H3</strain>
    </source>
</reference>
<proteinExistence type="predicted"/>
<dbReference type="Proteomes" id="UP000198290">
    <property type="component" value="Chromosome"/>
</dbReference>
<dbReference type="KEGG" id="amah:DLM_2986"/>
<accession>A0A3G9GMR0</accession>
<name>A0A3G9GMR0_9NEIS</name>
<evidence type="ECO:0000313" key="2">
    <source>
        <dbReference type="Proteomes" id="UP000198290"/>
    </source>
</evidence>
<dbReference type="EMBL" id="AP018823">
    <property type="protein sequence ID" value="BBF86587.1"/>
    <property type="molecule type" value="Genomic_DNA"/>
</dbReference>
<organism evidence="1 2">
    <name type="scientific">Aquitalea magnusonii</name>
    <dbReference type="NCBI Taxonomy" id="332411"/>
    <lineage>
        <taxon>Bacteria</taxon>
        <taxon>Pseudomonadati</taxon>
        <taxon>Pseudomonadota</taxon>
        <taxon>Betaproteobacteria</taxon>
        <taxon>Neisseriales</taxon>
        <taxon>Chromobacteriaceae</taxon>
        <taxon>Aquitalea</taxon>
    </lineage>
</organism>
<reference evidence="2" key="1">
    <citation type="journal article" date="2017" name="Biotechnol. Biofuels">
        <title>Evaluation of environmental bacterial communities as a factor affecting the growth of duckweed Lemna minor.</title>
        <authorList>
            <person name="Ishizawa H."/>
            <person name="Kuroda M."/>
            <person name="Morikawa M."/>
            <person name="Ike M."/>
        </authorList>
    </citation>
    <scope>NUCLEOTIDE SEQUENCE [LARGE SCALE GENOMIC DNA]</scope>
    <source>
        <strain evidence="2">H3</strain>
    </source>
</reference>
<keyword evidence="2" id="KW-1185">Reference proteome</keyword>
<reference evidence="2" key="3">
    <citation type="journal article" date="2017" name="Plant Physiol. Biochem.">
        <title>Differential oxidative and antioxidative response of duckweed Lemna minor toward plant growth promoting/inhibiting bacteria.</title>
        <authorList>
            <person name="Ishizawa H."/>
            <person name="Kuroda M."/>
            <person name="Morikawa M."/>
            <person name="Ike M."/>
        </authorList>
    </citation>
    <scope>NUCLEOTIDE SEQUENCE [LARGE SCALE GENOMIC DNA]</scope>
    <source>
        <strain evidence="2">H3</strain>
    </source>
</reference>
<protein>
    <submittedName>
        <fullName evidence="1">Uncharacterized protein</fullName>
    </submittedName>
</protein>
<evidence type="ECO:0000313" key="1">
    <source>
        <dbReference type="EMBL" id="BBF86587.1"/>
    </source>
</evidence>
<gene>
    <name evidence="1" type="ORF">DLM_2986</name>
</gene>